<name>A0A316VFE2_9BASI</name>
<sequence>MYITKILQFLHVHGLADDRASSSRSSKRASRRASASSTTQTSRRSSGGAVSLPTPTFSQEELDRVFWVKSENLEGRPSRRMMIDLANDDDLSIVPPMTQETRNRLVRAVQLKHDRERDKTPSTDEEFVKLSVTYQFIDNRGQVNIRNKAGDHSSVAVHHGSAAASNTEVSSIFHNGESFTSGALNTQLLFQSHKKRWEVIRFIALKNLQVFCTHKFDVSDKDHMNKWMKVLGLRFDRQENYEPCLDYLNLLSKHDNFEFTRPTVLRNSFEIVVKWEKEGGNKERIKAYLQRRLLTYYHSVYLKHCKNNGEAADLAPYLCIPEEERLRKKFELQTLQQTFTDAGFNHGLPFTCVPFKEPNSDMELDGRCFYVHSNAVLRDTNKTNLYTKNTIDTLKTVMDIEKAWREQRNRNSHHVDGKEAKSFVRMLETQEFKKAVQLRGPDAEMIRLIKSQFRHLFGSGYGSFDDSDDLLQTYILPNVIDGELTDYESVPSSSQSFPRSVPEQGKDLEKVFQDRQTSQIEQLHGFFDDFDAFEELAEHAEVLQLQKKHPESIDYIDQFFTKPPKRQIPDGLWRIIARACCKRQNENRITAGRPLSFKTSLSNLVGVFKAYKLLTGENIKDFVCKEIFGGKFTSFKTPRERITIATVISLLTFTAARPGELVVSSGYEIDNEGLRWGDVEFFLSLNLEKGQSTSTRLQYRANITIRNLKGKRKQGQYRTQSIYEDDSILIILDATILLLILAVIDNAIDCTIFGEGAVDPIQFLTSPNPKLLPPRKDYIQIEILADKADLMVFRESERDTQTREWCTNPLVGLRYYSLNNLMRSILQRSDYTVFLLYAIRRCVCTAINKPEVSSTDARLAIGHLKGSSIYEKHYVSKYSEIDFQGLVTKGIQDHASILKQGIAQEPKFLLTSQELLQIEENTELKELRQKISQMKRQILEECLSLTAVKVMMSQTYYAFE</sequence>
<dbReference type="PANTHER" id="PTHR37535">
    <property type="entry name" value="FLUG DOMAIN PROTEIN"/>
    <property type="match status" value="1"/>
</dbReference>
<reference evidence="2 3" key="1">
    <citation type="journal article" date="2018" name="Mol. Biol. Evol.">
        <title>Broad Genomic Sampling Reveals a Smut Pathogenic Ancestry of the Fungal Clade Ustilaginomycotina.</title>
        <authorList>
            <person name="Kijpornyongpan T."/>
            <person name="Mondo S.J."/>
            <person name="Barry K."/>
            <person name="Sandor L."/>
            <person name="Lee J."/>
            <person name="Lipzen A."/>
            <person name="Pangilinan J."/>
            <person name="LaButti K."/>
            <person name="Hainaut M."/>
            <person name="Henrissat B."/>
            <person name="Grigoriev I.V."/>
            <person name="Spatafora J.W."/>
            <person name="Aime M.C."/>
        </authorList>
    </citation>
    <scope>NUCLEOTIDE SEQUENCE [LARGE SCALE GENOMIC DNA]</scope>
    <source>
        <strain evidence="2 3">MCA 3882</strain>
    </source>
</reference>
<feature type="compositionally biased region" description="Low complexity" evidence="1">
    <location>
        <begin position="32"/>
        <end position="46"/>
    </location>
</feature>
<evidence type="ECO:0000313" key="3">
    <source>
        <dbReference type="Proteomes" id="UP000245771"/>
    </source>
</evidence>
<dbReference type="GeneID" id="37019467"/>
<dbReference type="AlphaFoldDB" id="A0A316VFE2"/>
<dbReference type="PANTHER" id="PTHR37535:SF3">
    <property type="entry name" value="FLUG DOMAIN-CONTAINING PROTEIN"/>
    <property type="match status" value="1"/>
</dbReference>
<feature type="region of interest" description="Disordered" evidence="1">
    <location>
        <begin position="18"/>
        <end position="55"/>
    </location>
</feature>
<evidence type="ECO:0000256" key="1">
    <source>
        <dbReference type="SAM" id="MobiDB-lite"/>
    </source>
</evidence>
<gene>
    <name evidence="2" type="ORF">FA14DRAFT_154462</name>
</gene>
<accession>A0A316VFE2</accession>
<proteinExistence type="predicted"/>
<dbReference type="RefSeq" id="XP_025355335.1">
    <property type="nucleotide sequence ID" value="XM_025497686.1"/>
</dbReference>
<organism evidence="2 3">
    <name type="scientific">Meira miltonrushii</name>
    <dbReference type="NCBI Taxonomy" id="1280837"/>
    <lineage>
        <taxon>Eukaryota</taxon>
        <taxon>Fungi</taxon>
        <taxon>Dikarya</taxon>
        <taxon>Basidiomycota</taxon>
        <taxon>Ustilaginomycotina</taxon>
        <taxon>Exobasidiomycetes</taxon>
        <taxon>Exobasidiales</taxon>
        <taxon>Brachybasidiaceae</taxon>
        <taxon>Meira</taxon>
    </lineage>
</organism>
<dbReference type="OrthoDB" id="3033142at2759"/>
<dbReference type="InParanoid" id="A0A316VFE2"/>
<dbReference type="InterPro" id="IPR021842">
    <property type="entry name" value="DUF3435"/>
</dbReference>
<keyword evidence="3" id="KW-1185">Reference proteome</keyword>
<evidence type="ECO:0000313" key="2">
    <source>
        <dbReference type="EMBL" id="PWN35033.1"/>
    </source>
</evidence>
<dbReference type="Proteomes" id="UP000245771">
    <property type="component" value="Unassembled WGS sequence"/>
</dbReference>
<dbReference type="EMBL" id="KZ819603">
    <property type="protein sequence ID" value="PWN35033.1"/>
    <property type="molecule type" value="Genomic_DNA"/>
</dbReference>
<dbReference type="STRING" id="1280837.A0A316VFE2"/>
<dbReference type="Pfam" id="PF11917">
    <property type="entry name" value="DUF3435"/>
    <property type="match status" value="1"/>
</dbReference>
<protein>
    <submittedName>
        <fullName evidence="2">Uncharacterized protein</fullName>
    </submittedName>
</protein>